<sequence length="835" mass="89895">MSRDPVVVNVGDVDPAGVHTLSELASAFQWLRGSMSYAALDKVINPNRGKGTRALPPSTLSNMLHAKSVPTRETVERYLAACGLGDKARKPWLAAWERVATSHLRRPAGGVRVREARPRLLGVHAAIHVDGADGELPPYVPRDLDAELCAAIVAAAERGGLVLLVGSSSAGKTRALVEAVRAVMPEWWLVHPADADAIRRLAVEAPPRAVAWLDELQRYLDTGTGLAASVVRDLIAAGLVLVGTLWPYEYTSRTTRPVLGQPDPHGNDRQLLNLAYVVHVPTEFSPAERSRAESLAGDQRIRIALDSPDGGVTQVLAAGPALVRRWDNAPDPYSRAVITAALDAHRVGVQAPLSRQLLAAAGPGYLTAAEQATASIDWLDTALGYATTVVHGAAALLNPLPAGMGAVAGYVVADYLYQHGRRIRRTVHLPDVVWQALIDHHHPNDTLRLADAAERRGRSQNAEAFYRSASDAGGETAADAGVWPVAVRLARVIAEQGRINEALDILRPRANSGDEAAAHALVDLLVDQGCVDELRERANAGDSNAAYRLVDVLTQQNRLEEGVSMLRERANAESFAARLADLLAQMGRIDELRDLADDGNAHAARLLANLLAAHDRVDELRERASGGDLQARQRLVQLLREHGRVDEAISSLREWAHVGDRKAADLLIWSLAEDGRVDEAAAILRELSDAGDPEAGNQLIRLLAKNAKRIDEGLNVLRERAAAGDWIANGDLVRLLANQGRVDEIRDLADNGNNHAAFALIDLLVEQDRVDEAAGILRNQADAGNWTAALRLALLLAEQGRVDELEAEANAGTPTAAAQLRYILRASEVENPRNG</sequence>
<dbReference type="EMBL" id="BONY01000004">
    <property type="protein sequence ID" value="GIH02917.1"/>
    <property type="molecule type" value="Genomic_DNA"/>
</dbReference>
<protein>
    <recommendedName>
        <fullName evidence="3">Tetratricopeptide repeat protein</fullName>
    </recommendedName>
</protein>
<comment type="caution">
    <text evidence="1">The sequence shown here is derived from an EMBL/GenBank/DDBJ whole genome shotgun (WGS) entry which is preliminary data.</text>
</comment>
<organism evidence="1 2">
    <name type="scientific">Rhizocola hellebori</name>
    <dbReference type="NCBI Taxonomy" id="1392758"/>
    <lineage>
        <taxon>Bacteria</taxon>
        <taxon>Bacillati</taxon>
        <taxon>Actinomycetota</taxon>
        <taxon>Actinomycetes</taxon>
        <taxon>Micromonosporales</taxon>
        <taxon>Micromonosporaceae</taxon>
        <taxon>Rhizocola</taxon>
    </lineage>
</organism>
<name>A0A8J3Q3Y8_9ACTN</name>
<dbReference type="AlphaFoldDB" id="A0A8J3Q3Y8"/>
<evidence type="ECO:0000313" key="2">
    <source>
        <dbReference type="Proteomes" id="UP000612899"/>
    </source>
</evidence>
<keyword evidence="2" id="KW-1185">Reference proteome</keyword>
<gene>
    <name evidence="1" type="ORF">Rhe02_09840</name>
</gene>
<evidence type="ECO:0000313" key="1">
    <source>
        <dbReference type="EMBL" id="GIH02917.1"/>
    </source>
</evidence>
<dbReference type="InterPro" id="IPR011990">
    <property type="entry name" value="TPR-like_helical_dom_sf"/>
</dbReference>
<dbReference type="Gene3D" id="1.25.40.10">
    <property type="entry name" value="Tetratricopeptide repeat domain"/>
    <property type="match status" value="2"/>
</dbReference>
<evidence type="ECO:0008006" key="3">
    <source>
        <dbReference type="Google" id="ProtNLM"/>
    </source>
</evidence>
<dbReference type="Proteomes" id="UP000612899">
    <property type="component" value="Unassembled WGS sequence"/>
</dbReference>
<reference evidence="1" key="1">
    <citation type="submission" date="2021-01" db="EMBL/GenBank/DDBJ databases">
        <title>Whole genome shotgun sequence of Rhizocola hellebori NBRC 109834.</title>
        <authorList>
            <person name="Komaki H."/>
            <person name="Tamura T."/>
        </authorList>
    </citation>
    <scope>NUCLEOTIDE SEQUENCE</scope>
    <source>
        <strain evidence="1">NBRC 109834</strain>
    </source>
</reference>
<proteinExistence type="predicted"/>
<accession>A0A8J3Q3Y8</accession>